<keyword evidence="5" id="KW-0282">Flagellum</keyword>
<feature type="domain" description="Flagellin C-terminal" evidence="4">
    <location>
        <begin position="282"/>
        <end position="357"/>
    </location>
</feature>
<sequence>MSSIVGQYGTSGTSLILDRAISTLSLQQQALQNETASGTVSDTYAGLGNSAAQVLNIKQQVSQVSAWQANVTTAQTNLTTSVNAVNEIASLASSLTTTLTTLQTTPTHSTVAIAASTAKSALATLQGLLNTQNGSTYVLGGANGGTPVIAAGVDLADGSLAKAISASVAQVSDTGTDAVLAQTLSFAADNSAALSPFSAILSVAPQTAAGMQADVSISQSSMTATGFVATQGGTASDTSTGSAMRDLIRNLMVVASLGSVSATTSQFSSLVTGVLQSNASVVSSLNETQGQLGVQQNALSTRAATLTQLSTALSSQYSTLVDADLATVSTQLSQTQLQLQASYTLVADMKGLSLANYI</sequence>
<comment type="caution">
    <text evidence="5">The sequence shown here is derived from an EMBL/GenBank/DDBJ whole genome shotgun (WGS) entry which is preliminary data.</text>
</comment>
<protein>
    <submittedName>
        <fullName evidence="5">Flagellin</fullName>
    </submittedName>
</protein>
<dbReference type="InterPro" id="IPR001492">
    <property type="entry name" value="Flagellin"/>
</dbReference>
<keyword evidence="6" id="KW-1185">Reference proteome</keyword>
<evidence type="ECO:0000256" key="2">
    <source>
        <dbReference type="ARBA" id="ARBA00005709"/>
    </source>
</evidence>
<dbReference type="SUPFAM" id="SSF64518">
    <property type="entry name" value="Phase 1 flagellin"/>
    <property type="match status" value="1"/>
</dbReference>
<organism evidence="5 6">
    <name type="scientific">Ameyamaea chiangmaiensis</name>
    <dbReference type="NCBI Taxonomy" id="442969"/>
    <lineage>
        <taxon>Bacteria</taxon>
        <taxon>Pseudomonadati</taxon>
        <taxon>Pseudomonadota</taxon>
        <taxon>Alphaproteobacteria</taxon>
        <taxon>Acetobacterales</taxon>
        <taxon>Acetobacteraceae</taxon>
        <taxon>Ameyamaea</taxon>
    </lineage>
</organism>
<keyword evidence="3" id="KW-0975">Bacterial flagellum</keyword>
<dbReference type="GO" id="GO:0009288">
    <property type="term" value="C:bacterial-type flagellum"/>
    <property type="evidence" value="ECO:0007669"/>
    <property type="project" value="UniProtKB-SubCell"/>
</dbReference>
<dbReference type="Proteomes" id="UP000585665">
    <property type="component" value="Unassembled WGS sequence"/>
</dbReference>
<dbReference type="PANTHER" id="PTHR42792">
    <property type="entry name" value="FLAGELLIN"/>
    <property type="match status" value="1"/>
</dbReference>
<proteinExistence type="inferred from homology"/>
<dbReference type="NCBIfam" id="NF006489">
    <property type="entry name" value="PRK08913.1"/>
    <property type="match status" value="1"/>
</dbReference>
<dbReference type="Pfam" id="PF00700">
    <property type="entry name" value="Flagellin_C"/>
    <property type="match status" value="1"/>
</dbReference>
<name>A0A850PBM4_9PROT</name>
<keyword evidence="5" id="KW-0969">Cilium</keyword>
<dbReference type="Gene3D" id="1.20.1330.10">
    <property type="entry name" value="f41 fragment of flagellin, N-terminal domain"/>
    <property type="match status" value="1"/>
</dbReference>
<dbReference type="AlphaFoldDB" id="A0A850PBM4"/>
<dbReference type="EMBL" id="JABXXR010000026">
    <property type="protein sequence ID" value="NVN40079.1"/>
    <property type="molecule type" value="Genomic_DNA"/>
</dbReference>
<evidence type="ECO:0000256" key="1">
    <source>
        <dbReference type="ARBA" id="ARBA00004365"/>
    </source>
</evidence>
<keyword evidence="5" id="KW-0966">Cell projection</keyword>
<comment type="similarity">
    <text evidence="2">Belongs to the bacterial flagellin family.</text>
</comment>
<dbReference type="RefSeq" id="WP_176613052.1">
    <property type="nucleotide sequence ID" value="NZ_JABXXR010000026.1"/>
</dbReference>
<evidence type="ECO:0000256" key="3">
    <source>
        <dbReference type="ARBA" id="ARBA00023143"/>
    </source>
</evidence>
<evidence type="ECO:0000259" key="4">
    <source>
        <dbReference type="Pfam" id="PF00700"/>
    </source>
</evidence>
<reference evidence="5 6" key="1">
    <citation type="submission" date="2020-06" db="EMBL/GenBank/DDBJ databases">
        <title>Description of novel acetic acid bacteria.</title>
        <authorList>
            <person name="Sombolestani A."/>
        </authorList>
    </citation>
    <scope>NUCLEOTIDE SEQUENCE [LARGE SCALE GENOMIC DNA]</scope>
    <source>
        <strain evidence="5 6">LMG 27010</strain>
    </source>
</reference>
<dbReference type="PANTHER" id="PTHR42792:SF1">
    <property type="entry name" value="FLAGELLAR HOOK-ASSOCIATED PROTEIN 3"/>
    <property type="match status" value="1"/>
</dbReference>
<dbReference type="InterPro" id="IPR046358">
    <property type="entry name" value="Flagellin_C"/>
</dbReference>
<gene>
    <name evidence="5" type="ORF">HUK82_05805</name>
</gene>
<accession>A0A850PBM4</accession>
<dbReference type="GO" id="GO:0005198">
    <property type="term" value="F:structural molecule activity"/>
    <property type="evidence" value="ECO:0007669"/>
    <property type="project" value="InterPro"/>
</dbReference>
<comment type="subcellular location">
    <subcellularLocation>
        <location evidence="1">Bacterial flagellum</location>
    </subcellularLocation>
</comment>
<evidence type="ECO:0000313" key="6">
    <source>
        <dbReference type="Proteomes" id="UP000585665"/>
    </source>
</evidence>
<evidence type="ECO:0000313" key="5">
    <source>
        <dbReference type="EMBL" id="NVN40079.1"/>
    </source>
</evidence>